<sequence>MRKIILAVLLAGLAACDTEHSQNDVLTDAPVKVRSAQLEIPKGQHWSLSGSVHSRHEAGLAFRLPGQIRERLVQAGEQVEAGQLLMRLDARDVRQQLNAAQAQLDAARVQADNAEASRRRLQSLREQDLVPAQAYENAEATANAALQAVRTARAAMEQARTATEYVDLRAPASGVLIEVAGEAGQVVGAGQTVARLAYAGEREVQAWVPETRRNDLPERAQVLLFSGAHTAPARLREVAGAADPQTRSWRVRYAIEDEPDNWPLGASVTLDFTRSADDQDSLRRVPLSALIDRGQGAGVWLIEQGQVRWIRVDLLRVDAEHAYVRSRLPAGTLVVALGTHLLEPGQSVEVLP</sequence>
<gene>
    <name evidence="5" type="ORF">SAMN05216217_107117</name>
</gene>
<dbReference type="GO" id="GO:0015562">
    <property type="term" value="F:efflux transmembrane transporter activity"/>
    <property type="evidence" value="ECO:0007669"/>
    <property type="project" value="TreeGrafter"/>
</dbReference>
<dbReference type="OrthoDB" id="9806939at2"/>
<keyword evidence="2 3" id="KW-0175">Coiled coil</keyword>
<dbReference type="PANTHER" id="PTHR30469:SF18">
    <property type="entry name" value="RESISTANCE-NODULATION-CELL DIVISION (RND) EFFLUX MEMBRANE FUSION PROTEIN-RELATED"/>
    <property type="match status" value="1"/>
</dbReference>
<dbReference type="STRING" id="1720063.SAMN05216217_107117"/>
<dbReference type="InterPro" id="IPR006143">
    <property type="entry name" value="RND_pump_MFP"/>
</dbReference>
<name>A0A1I4RQ02_9GAMM</name>
<evidence type="ECO:0000259" key="4">
    <source>
        <dbReference type="Pfam" id="PF25917"/>
    </source>
</evidence>
<dbReference type="Gene3D" id="1.10.287.470">
    <property type="entry name" value="Helix hairpin bin"/>
    <property type="match status" value="1"/>
</dbReference>
<dbReference type="Pfam" id="PF25917">
    <property type="entry name" value="BSH_RND"/>
    <property type="match status" value="1"/>
</dbReference>
<dbReference type="InterPro" id="IPR058625">
    <property type="entry name" value="MdtA-like_BSH"/>
</dbReference>
<dbReference type="Proteomes" id="UP000243629">
    <property type="component" value="Unassembled WGS sequence"/>
</dbReference>
<keyword evidence="6" id="KW-1185">Reference proteome</keyword>
<dbReference type="AlphaFoldDB" id="A0A1I4RQ02"/>
<accession>A0A1I4RQ02</accession>
<reference evidence="6" key="1">
    <citation type="submission" date="2016-10" db="EMBL/GenBank/DDBJ databases">
        <authorList>
            <person name="Varghese N."/>
            <person name="Submissions S."/>
        </authorList>
    </citation>
    <scope>NUCLEOTIDE SEQUENCE [LARGE SCALE GENOMIC DNA]</scope>
    <source>
        <strain evidence="6">DSM 24213</strain>
    </source>
</reference>
<dbReference type="PROSITE" id="PS51257">
    <property type="entry name" value="PROKAR_LIPOPROTEIN"/>
    <property type="match status" value="1"/>
</dbReference>
<dbReference type="PANTHER" id="PTHR30469">
    <property type="entry name" value="MULTIDRUG RESISTANCE PROTEIN MDTA"/>
    <property type="match status" value="1"/>
</dbReference>
<feature type="coiled-coil region" evidence="3">
    <location>
        <begin position="90"/>
        <end position="155"/>
    </location>
</feature>
<evidence type="ECO:0000256" key="3">
    <source>
        <dbReference type="SAM" id="Coils"/>
    </source>
</evidence>
<dbReference type="Gene3D" id="2.40.420.20">
    <property type="match status" value="1"/>
</dbReference>
<organism evidence="5 6">
    <name type="scientific">Halopseudomonas yangmingensis</name>
    <dbReference type="NCBI Taxonomy" id="1720063"/>
    <lineage>
        <taxon>Bacteria</taxon>
        <taxon>Pseudomonadati</taxon>
        <taxon>Pseudomonadota</taxon>
        <taxon>Gammaproteobacteria</taxon>
        <taxon>Pseudomonadales</taxon>
        <taxon>Pseudomonadaceae</taxon>
        <taxon>Halopseudomonas</taxon>
    </lineage>
</organism>
<feature type="domain" description="Multidrug resistance protein MdtA-like barrel-sandwich hybrid" evidence="4">
    <location>
        <begin position="63"/>
        <end position="194"/>
    </location>
</feature>
<protein>
    <submittedName>
        <fullName evidence="5">RND family efflux transporter, MFP subunit</fullName>
    </submittedName>
</protein>
<dbReference type="Gene3D" id="2.40.30.170">
    <property type="match status" value="1"/>
</dbReference>
<evidence type="ECO:0000256" key="2">
    <source>
        <dbReference type="ARBA" id="ARBA00023054"/>
    </source>
</evidence>
<evidence type="ECO:0000256" key="1">
    <source>
        <dbReference type="ARBA" id="ARBA00009477"/>
    </source>
</evidence>
<dbReference type="SUPFAM" id="SSF111369">
    <property type="entry name" value="HlyD-like secretion proteins"/>
    <property type="match status" value="1"/>
</dbReference>
<dbReference type="NCBIfam" id="TIGR01730">
    <property type="entry name" value="RND_mfp"/>
    <property type="match status" value="1"/>
</dbReference>
<dbReference type="RefSeq" id="WP_093475467.1">
    <property type="nucleotide sequence ID" value="NZ_FOUI01000007.1"/>
</dbReference>
<comment type="similarity">
    <text evidence="1">Belongs to the membrane fusion protein (MFP) (TC 8.A.1) family.</text>
</comment>
<evidence type="ECO:0000313" key="5">
    <source>
        <dbReference type="EMBL" id="SFM54256.1"/>
    </source>
</evidence>
<proteinExistence type="inferred from homology"/>
<evidence type="ECO:0000313" key="6">
    <source>
        <dbReference type="Proteomes" id="UP000243629"/>
    </source>
</evidence>
<dbReference type="Gene3D" id="2.40.50.100">
    <property type="match status" value="1"/>
</dbReference>
<dbReference type="GO" id="GO:1990281">
    <property type="term" value="C:efflux pump complex"/>
    <property type="evidence" value="ECO:0007669"/>
    <property type="project" value="TreeGrafter"/>
</dbReference>
<dbReference type="EMBL" id="FOUI01000007">
    <property type="protein sequence ID" value="SFM54256.1"/>
    <property type="molecule type" value="Genomic_DNA"/>
</dbReference>